<dbReference type="Proteomes" id="UP000076449">
    <property type="component" value="Chromosome I"/>
</dbReference>
<name>A0A169XCK2_PENCH</name>
<accession>A0A169XCK2</accession>
<evidence type="ECO:0000313" key="2">
    <source>
        <dbReference type="EMBL" id="KZN93929.1"/>
    </source>
</evidence>
<dbReference type="EMBL" id="CM002798">
    <property type="protein sequence ID" value="KZN93929.1"/>
    <property type="molecule type" value="Genomic_DNA"/>
</dbReference>
<proteinExistence type="predicted"/>
<sequence>MADTSSAEAQGLHDLCLSAFTAEYKHDHQSAASLHRSSVEHLTQALQKTGRFEHNKKRALRRKIKIHEGRLRNLNIQHAAPFVLVVPQNRQDIIEEQLQRGVAKIGLEDMALGKLNRDRVQDPKAKIEPFFQYLVRPPLPFYTPTVDLAVPNLRFDITGDAENSPFKISHWCSTKVKLTGSENNLYICDGLKRRKRQIPGVTISRVSEYPQPYITTRVGPARWNFSGRTLEHTTSYGNVIKEKSDRNTEWAPRRFTFGGRRFVWKPDPATGHDAEYLVEVRSERPKAGSRTGKIEDEVFETKLAWTNGYRFFKGTQVEVVGGLDPFFREFLFASQSSTDIGNENITSKNTNRYLKASGDVQIDIGIRDSHHSKVAADRQLFSLSVTAQNMLWLILFAIPGVRGQCSQECGPISSLLSSCSLPDLDTDWHEFQHLPIERNLSGLEYAPFGNGPETARIATYDEARCFCTKATNSLSDCEVCARSACSGSCYSESESETPAANQNKVAEYYHRDCKAFGYFANSTLSSPSTTLSSMPPSTEAPNYNDDCEICGVIHGQITECGLVDLDTSPPPTQTSVLAEGYDYHGSVLLNRTAAECFCTLPVLRRLDGCRRCITIRNDDLREVFDMYRSECHDLGYWTDSQVVEYESSPSSTTSAQSGSSPTTSQSPESPQTDEFPGAGGKRLAPKEYFMQYVSRDVVSIVGLQDTGKLQGGSNRCARKLIAGAHEDGTSLVEAR</sequence>
<feature type="compositionally biased region" description="Low complexity" evidence="1">
    <location>
        <begin position="647"/>
        <end position="672"/>
    </location>
</feature>
<protein>
    <submittedName>
        <fullName evidence="2">Uncharacterized protein</fullName>
    </submittedName>
</protein>
<feature type="region of interest" description="Disordered" evidence="1">
    <location>
        <begin position="647"/>
        <end position="680"/>
    </location>
</feature>
<gene>
    <name evidence="2" type="ORF">EN45_041160</name>
</gene>
<reference evidence="2" key="1">
    <citation type="journal article" date="2014" name="Genome Announc.">
        <title>Complete sequencing and chromosome-scale genome assembly of the industrial progenitor strain P2niaD18 from the penicillin producer Penicillium chrysogenum.</title>
        <authorList>
            <person name="Specht T."/>
            <person name="Dahlmann T.A."/>
            <person name="Zadra I."/>
            <person name="Kurnsteiner H."/>
            <person name="Kuck U."/>
        </authorList>
    </citation>
    <scope>NUCLEOTIDE SEQUENCE [LARGE SCALE GENOMIC DNA]</scope>
    <source>
        <strain evidence="2">P2niaD18</strain>
    </source>
</reference>
<organism evidence="2">
    <name type="scientific">Penicillium chrysogenum</name>
    <name type="common">Penicillium notatum</name>
    <dbReference type="NCBI Taxonomy" id="5076"/>
    <lineage>
        <taxon>Eukaryota</taxon>
        <taxon>Fungi</taxon>
        <taxon>Dikarya</taxon>
        <taxon>Ascomycota</taxon>
        <taxon>Pezizomycotina</taxon>
        <taxon>Eurotiomycetes</taxon>
        <taxon>Eurotiomycetidae</taxon>
        <taxon>Eurotiales</taxon>
        <taxon>Aspergillaceae</taxon>
        <taxon>Penicillium</taxon>
        <taxon>Penicillium chrysogenum species complex</taxon>
    </lineage>
</organism>
<dbReference type="AlphaFoldDB" id="A0A169XCK2"/>
<evidence type="ECO:0000256" key="1">
    <source>
        <dbReference type="SAM" id="MobiDB-lite"/>
    </source>
</evidence>